<dbReference type="InterPro" id="IPR000601">
    <property type="entry name" value="PKD_dom"/>
</dbReference>
<dbReference type="Proteomes" id="UP000297851">
    <property type="component" value="Unassembled WGS sequence"/>
</dbReference>
<feature type="domain" description="PKD" evidence="3">
    <location>
        <begin position="182"/>
        <end position="234"/>
    </location>
</feature>
<dbReference type="RefSeq" id="WP_166785922.1">
    <property type="nucleotide sequence ID" value="NZ_SOGO01000007.1"/>
</dbReference>
<feature type="chain" id="PRO_5047507904" description="PKD domain-containing protein" evidence="2">
    <location>
        <begin position="27"/>
        <end position="286"/>
    </location>
</feature>
<dbReference type="PROSITE" id="PS50093">
    <property type="entry name" value="PKD"/>
    <property type="match status" value="1"/>
</dbReference>
<keyword evidence="5" id="KW-1185">Reference proteome</keyword>
<evidence type="ECO:0000313" key="4">
    <source>
        <dbReference type="EMBL" id="TFD06858.1"/>
    </source>
</evidence>
<evidence type="ECO:0000259" key="3">
    <source>
        <dbReference type="PROSITE" id="PS50093"/>
    </source>
</evidence>
<organism evidence="4 5">
    <name type="scientific">Cryobacterium sandaracinum</name>
    <dbReference type="NCBI Taxonomy" id="1259247"/>
    <lineage>
        <taxon>Bacteria</taxon>
        <taxon>Bacillati</taxon>
        <taxon>Actinomycetota</taxon>
        <taxon>Actinomycetes</taxon>
        <taxon>Micrococcales</taxon>
        <taxon>Microbacteriaceae</taxon>
        <taxon>Cryobacterium</taxon>
    </lineage>
</organism>
<protein>
    <recommendedName>
        <fullName evidence="3">PKD domain-containing protein</fullName>
    </recommendedName>
</protein>
<dbReference type="EMBL" id="SOGO01000007">
    <property type="protein sequence ID" value="TFD06858.1"/>
    <property type="molecule type" value="Genomic_DNA"/>
</dbReference>
<comment type="caution">
    <text evidence="4">The sequence shown here is derived from an EMBL/GenBank/DDBJ whole genome shotgun (WGS) entry which is preliminary data.</text>
</comment>
<feature type="signal peptide" evidence="2">
    <location>
        <begin position="1"/>
        <end position="26"/>
    </location>
</feature>
<evidence type="ECO:0000256" key="2">
    <source>
        <dbReference type="SAM" id="SignalP"/>
    </source>
</evidence>
<evidence type="ECO:0000313" key="5">
    <source>
        <dbReference type="Proteomes" id="UP000297851"/>
    </source>
</evidence>
<evidence type="ECO:0000256" key="1">
    <source>
        <dbReference type="SAM" id="MobiDB-lite"/>
    </source>
</evidence>
<reference evidence="4 5" key="1">
    <citation type="submission" date="2019-03" db="EMBL/GenBank/DDBJ databases">
        <title>Genomics of glacier-inhabiting Cryobacterium strains.</title>
        <authorList>
            <person name="Liu Q."/>
            <person name="Xin Y.-H."/>
        </authorList>
    </citation>
    <scope>NUCLEOTIDE SEQUENCE [LARGE SCALE GENOMIC DNA]</scope>
    <source>
        <strain evidence="4 5">TMT2-16</strain>
    </source>
</reference>
<proteinExistence type="predicted"/>
<accession>A0ABY2JIT6</accession>
<dbReference type="Gene3D" id="2.60.40.10">
    <property type="entry name" value="Immunoglobulins"/>
    <property type="match status" value="1"/>
</dbReference>
<keyword evidence="2" id="KW-0732">Signal</keyword>
<feature type="compositionally biased region" description="Gly residues" evidence="1">
    <location>
        <begin position="60"/>
        <end position="95"/>
    </location>
</feature>
<sequence>MRTNVAIMICFLTALIVLTIPEPTLAADGSCSRADLQIGGCPEANGAINNGGVDLSAGYETGGGQGSGNEAGGGAGSGASGSGSGSGSGNAGGGQVGAAPVVDPLAFVRDDFTVNCIPGSPCDPNLVVRVSDLVNFQPAAPSQTMEPRGWSVAGLPANFIASASEHSRTGALLGYPAEVHFTPVGYRWSYGDGAQASTNSGGATWAALGLPEFSDTATSHAFASPGSYAVVVAVVYSAEYRFAGLAWRPVQGTLSTSASPLGVIVGNAQTVLVNRECTTNPAGPGC</sequence>
<dbReference type="InterPro" id="IPR013783">
    <property type="entry name" value="Ig-like_fold"/>
</dbReference>
<name>A0ABY2JIT6_9MICO</name>
<gene>
    <name evidence="4" type="ORF">E3T25_01735</name>
</gene>
<feature type="region of interest" description="Disordered" evidence="1">
    <location>
        <begin position="59"/>
        <end position="95"/>
    </location>
</feature>